<gene>
    <name evidence="1" type="ORF">KC01_LOCUS1574</name>
</gene>
<accession>A0AAV2J142</accession>
<dbReference type="Proteomes" id="UP001497482">
    <property type="component" value="Chromosome 1"/>
</dbReference>
<dbReference type="EMBL" id="OZ035823">
    <property type="protein sequence ID" value="CAL1569079.1"/>
    <property type="molecule type" value="Genomic_DNA"/>
</dbReference>
<reference evidence="1 2" key="1">
    <citation type="submission" date="2024-04" db="EMBL/GenBank/DDBJ databases">
        <authorList>
            <person name="Waldvogel A.-M."/>
            <person name="Schoenle A."/>
        </authorList>
    </citation>
    <scope>NUCLEOTIDE SEQUENCE [LARGE SCALE GENOMIC DNA]</scope>
</reference>
<name>A0AAV2J142_KNICA</name>
<sequence length="193" mass="19257">MERVSRKGAVLDGGGGEGAEVWDELGVGGARGIVRRVDLAEQSRFEIDVPGGCLGVSVGDRCLGCGENRGAGAERKKRLGVGGRAGGLWGGSRGGGAGLGDVGFGRKLGCSETDGGFRRGRCGGTGGDALAVERGCEGGETHSKTWWVLVSLGVWGAVVAHYGRKEAMVGEGWRGWGGGGEQGGLLGASGGGG</sequence>
<dbReference type="AlphaFoldDB" id="A0AAV2J142"/>
<protein>
    <submittedName>
        <fullName evidence="1">Uncharacterized protein</fullName>
    </submittedName>
</protein>
<evidence type="ECO:0000313" key="1">
    <source>
        <dbReference type="EMBL" id="CAL1569079.1"/>
    </source>
</evidence>
<evidence type="ECO:0000313" key="2">
    <source>
        <dbReference type="Proteomes" id="UP001497482"/>
    </source>
</evidence>
<organism evidence="1 2">
    <name type="scientific">Knipowitschia caucasica</name>
    <name type="common">Caucasian dwarf goby</name>
    <name type="synonym">Pomatoschistus caucasicus</name>
    <dbReference type="NCBI Taxonomy" id="637954"/>
    <lineage>
        <taxon>Eukaryota</taxon>
        <taxon>Metazoa</taxon>
        <taxon>Chordata</taxon>
        <taxon>Craniata</taxon>
        <taxon>Vertebrata</taxon>
        <taxon>Euteleostomi</taxon>
        <taxon>Actinopterygii</taxon>
        <taxon>Neopterygii</taxon>
        <taxon>Teleostei</taxon>
        <taxon>Neoteleostei</taxon>
        <taxon>Acanthomorphata</taxon>
        <taxon>Gobiaria</taxon>
        <taxon>Gobiiformes</taxon>
        <taxon>Gobioidei</taxon>
        <taxon>Gobiidae</taxon>
        <taxon>Gobiinae</taxon>
        <taxon>Knipowitschia</taxon>
    </lineage>
</organism>
<keyword evidence="2" id="KW-1185">Reference proteome</keyword>
<proteinExistence type="predicted"/>